<dbReference type="EMBL" id="CP000319">
    <property type="protein sequence ID" value="ABE63189.1"/>
    <property type="molecule type" value="Genomic_DNA"/>
</dbReference>
<dbReference type="InterPro" id="IPR036735">
    <property type="entry name" value="NGN_dom_sf"/>
</dbReference>
<dbReference type="SUPFAM" id="SSF50104">
    <property type="entry name" value="Translation proteins SH3-like domain"/>
    <property type="match status" value="1"/>
</dbReference>
<reference evidence="5 6" key="1">
    <citation type="submission" date="2006-03" db="EMBL/GenBank/DDBJ databases">
        <title>Complete sequence of chromosome of Nitrobacter hamburgensis X14.</title>
        <authorList>
            <consortium name="US DOE Joint Genome Institute"/>
            <person name="Copeland A."/>
            <person name="Lucas S."/>
            <person name="Lapidus A."/>
            <person name="Barry K."/>
            <person name="Detter J.C."/>
            <person name="Glavina del Rio T."/>
            <person name="Hammon N."/>
            <person name="Israni S."/>
            <person name="Dalin E."/>
            <person name="Tice H."/>
            <person name="Pitluck S."/>
            <person name="Chain P."/>
            <person name="Malfatti S."/>
            <person name="Shin M."/>
            <person name="Vergez L."/>
            <person name="Schmutz J."/>
            <person name="Larimer F."/>
            <person name="Land M."/>
            <person name="Hauser L."/>
            <person name="Kyrpides N."/>
            <person name="Ivanova N."/>
            <person name="Ward B."/>
            <person name="Arp D."/>
            <person name="Klotz M."/>
            <person name="Stein L."/>
            <person name="O'Mullan G."/>
            <person name="Starkenburg S."/>
            <person name="Sayavedra L."/>
            <person name="Poret-Peterson A.T."/>
            <person name="Gentry M.E."/>
            <person name="Bruce D."/>
            <person name="Richardson P."/>
        </authorList>
    </citation>
    <scope>NUCLEOTIDE SEQUENCE [LARGE SCALE GENOMIC DNA]</scope>
    <source>
        <strain evidence="6">DSM 10229 / NCIMB 13809 / X14</strain>
    </source>
</reference>
<name>Q1QKQ8_NITHX</name>
<dbReference type="RefSeq" id="WP_011510864.1">
    <property type="nucleotide sequence ID" value="NC_007964.1"/>
</dbReference>
<keyword evidence="1" id="KW-0889">Transcription antitermination</keyword>
<dbReference type="GO" id="GO:0031564">
    <property type="term" value="P:transcription antitermination"/>
    <property type="evidence" value="ECO:0007669"/>
    <property type="project" value="UniProtKB-KW"/>
</dbReference>
<proteinExistence type="predicted"/>
<gene>
    <name evidence="5" type="ordered locus">Nham_2398</name>
</gene>
<evidence type="ECO:0000256" key="1">
    <source>
        <dbReference type="ARBA" id="ARBA00022814"/>
    </source>
</evidence>
<dbReference type="InterPro" id="IPR043425">
    <property type="entry name" value="NusG-like"/>
</dbReference>
<feature type="domain" description="NusG-like N-terminal" evidence="4">
    <location>
        <begin position="4"/>
        <end position="111"/>
    </location>
</feature>
<dbReference type="Gene3D" id="3.30.70.940">
    <property type="entry name" value="NusG, N-terminal domain"/>
    <property type="match status" value="1"/>
</dbReference>
<evidence type="ECO:0000259" key="4">
    <source>
        <dbReference type="SMART" id="SM00738"/>
    </source>
</evidence>
<dbReference type="OrthoDB" id="9787731at2"/>
<evidence type="ECO:0000313" key="5">
    <source>
        <dbReference type="EMBL" id="ABE63189.1"/>
    </source>
</evidence>
<sequence>MTGKSIWYVLQTRPAHEDKAARGLVARGFDPYAPVVYRRVPTGRRDDKGRKLTREIARPMFPGYIFVQFDAGDEKFAEVRIVPGITGYLKDEAGEPQAVPDVAMDLIAVSETEEFGRYLDEEERARRAALRASKRKRGPPEFKAGDDVRVVRGEWKDWIMKVSKADDLGRVVLLFHIFGRETKIHADQADLEVAGV</sequence>
<dbReference type="PANTHER" id="PTHR30265">
    <property type="entry name" value="RHO-INTERACTING TRANSCRIPTION TERMINATION FACTOR NUSG"/>
    <property type="match status" value="1"/>
</dbReference>
<dbReference type="InterPro" id="IPR008991">
    <property type="entry name" value="Translation_prot_SH3-like_sf"/>
</dbReference>
<dbReference type="AlphaFoldDB" id="Q1QKQ8"/>
<dbReference type="CDD" id="cd06091">
    <property type="entry name" value="KOW_NusG"/>
    <property type="match status" value="1"/>
</dbReference>
<keyword evidence="6" id="KW-1185">Reference proteome</keyword>
<evidence type="ECO:0000256" key="3">
    <source>
        <dbReference type="ARBA" id="ARBA00023163"/>
    </source>
</evidence>
<dbReference type="InterPro" id="IPR006645">
    <property type="entry name" value="NGN-like_dom"/>
</dbReference>
<dbReference type="PANTHER" id="PTHR30265:SF4">
    <property type="entry name" value="KOW MOTIF FAMILY PROTEIN, EXPRESSED"/>
    <property type="match status" value="1"/>
</dbReference>
<dbReference type="SUPFAM" id="SSF82679">
    <property type="entry name" value="N-utilization substance G protein NusG, N-terminal domain"/>
    <property type="match status" value="1"/>
</dbReference>
<keyword evidence="2" id="KW-0805">Transcription regulation</keyword>
<dbReference type="eggNOG" id="COG0250">
    <property type="taxonomic scope" value="Bacteria"/>
</dbReference>
<dbReference type="HOGENOM" id="CLU_067287_5_0_5"/>
<protein>
    <submittedName>
        <fullName evidence="5">Transcription antitermination protein nusG</fullName>
    </submittedName>
</protein>
<dbReference type="Proteomes" id="UP000001953">
    <property type="component" value="Chromosome"/>
</dbReference>
<evidence type="ECO:0000256" key="2">
    <source>
        <dbReference type="ARBA" id="ARBA00023015"/>
    </source>
</evidence>
<dbReference type="STRING" id="323097.Nham_2398"/>
<dbReference type="KEGG" id="nha:Nham_2398"/>
<dbReference type="GO" id="GO:0006354">
    <property type="term" value="P:DNA-templated transcription elongation"/>
    <property type="evidence" value="ECO:0007669"/>
    <property type="project" value="InterPro"/>
</dbReference>
<dbReference type="Pfam" id="PF02357">
    <property type="entry name" value="NusG"/>
    <property type="match status" value="1"/>
</dbReference>
<accession>Q1QKQ8</accession>
<dbReference type="SMART" id="SM00738">
    <property type="entry name" value="NGN"/>
    <property type="match status" value="1"/>
</dbReference>
<keyword evidence="3" id="KW-0804">Transcription</keyword>
<organism evidence="5 6">
    <name type="scientific">Nitrobacter hamburgensis (strain DSM 10229 / NCIMB 13809 / X14)</name>
    <dbReference type="NCBI Taxonomy" id="323097"/>
    <lineage>
        <taxon>Bacteria</taxon>
        <taxon>Pseudomonadati</taxon>
        <taxon>Pseudomonadota</taxon>
        <taxon>Alphaproteobacteria</taxon>
        <taxon>Hyphomicrobiales</taxon>
        <taxon>Nitrobacteraceae</taxon>
        <taxon>Nitrobacter</taxon>
    </lineage>
</organism>
<evidence type="ECO:0000313" key="6">
    <source>
        <dbReference type="Proteomes" id="UP000001953"/>
    </source>
</evidence>